<evidence type="ECO:0000313" key="1">
    <source>
        <dbReference type="EMBL" id="OKZ31797.1"/>
    </source>
</evidence>
<accession>A0A1Q6HZX1</accession>
<comment type="caution">
    <text evidence="1">The sequence shown here is derived from an EMBL/GenBank/DDBJ whole genome shotgun (WGS) entry which is preliminary data.</text>
</comment>
<dbReference type="AlphaFoldDB" id="A0A1Q6HZX1"/>
<dbReference type="Proteomes" id="UP000186549">
    <property type="component" value="Unassembled WGS sequence"/>
</dbReference>
<name>A0A1Q6HZX1_BACUN</name>
<reference evidence="1 2" key="1">
    <citation type="journal article" date="2016" name="Nat. Biotechnol.">
        <title>Measurement of bacterial replication rates in microbial communities.</title>
        <authorList>
            <person name="Brown C.T."/>
            <person name="Olm M.R."/>
            <person name="Thomas B.C."/>
            <person name="Banfield J.F."/>
        </authorList>
    </citation>
    <scope>NUCLEOTIDE SEQUENCE [LARGE SCALE GENOMIC DNA]</scope>
    <source>
        <strain evidence="1">45_41</strain>
    </source>
</reference>
<evidence type="ECO:0000313" key="2">
    <source>
        <dbReference type="Proteomes" id="UP000186549"/>
    </source>
</evidence>
<organism evidence="1 2">
    <name type="scientific">Bacteroides uniformis</name>
    <dbReference type="NCBI Taxonomy" id="820"/>
    <lineage>
        <taxon>Bacteria</taxon>
        <taxon>Pseudomonadati</taxon>
        <taxon>Bacteroidota</taxon>
        <taxon>Bacteroidia</taxon>
        <taxon>Bacteroidales</taxon>
        <taxon>Bacteroidaceae</taxon>
        <taxon>Bacteroides</taxon>
    </lineage>
</organism>
<sequence>MEIYLIQKLFIYHNSEPLFPFFEGRISNFLCIFFCGYCGDFMSHFKMLYRFFHKDSGIKEIKDEFFLKKNIQRINYKK</sequence>
<gene>
    <name evidence="1" type="ORF">BHV79_12655</name>
</gene>
<protein>
    <submittedName>
        <fullName evidence="1">Uncharacterized protein</fullName>
    </submittedName>
</protein>
<proteinExistence type="predicted"/>
<dbReference type="EMBL" id="MNQU01000244">
    <property type="protein sequence ID" value="OKZ31797.1"/>
    <property type="molecule type" value="Genomic_DNA"/>
</dbReference>